<comment type="subcellular location">
    <subcellularLocation>
        <location evidence="1">Nucleus</location>
    </subcellularLocation>
</comment>
<dbReference type="InterPro" id="IPR044867">
    <property type="entry name" value="DEUBAD_dom"/>
</dbReference>
<dbReference type="AlphaFoldDB" id="A0A8T0IRF9"/>
<reference evidence="5" key="1">
    <citation type="submission" date="2020-06" db="EMBL/GenBank/DDBJ databases">
        <title>WGS assembly of Ceratodon purpureus strain R40.</title>
        <authorList>
            <person name="Carey S.B."/>
            <person name="Jenkins J."/>
            <person name="Shu S."/>
            <person name="Lovell J.T."/>
            <person name="Sreedasyam A."/>
            <person name="Maumus F."/>
            <person name="Tiley G.P."/>
            <person name="Fernandez-Pozo N."/>
            <person name="Barry K."/>
            <person name="Chen C."/>
            <person name="Wang M."/>
            <person name="Lipzen A."/>
            <person name="Daum C."/>
            <person name="Saski C.A."/>
            <person name="Payton A.C."/>
            <person name="Mcbreen J.C."/>
            <person name="Conrad R.E."/>
            <person name="Kollar L.M."/>
            <person name="Olsson S."/>
            <person name="Huttunen S."/>
            <person name="Landis J.B."/>
            <person name="Wickett N.J."/>
            <person name="Johnson M.G."/>
            <person name="Rensing S.A."/>
            <person name="Grimwood J."/>
            <person name="Schmutz J."/>
            <person name="Mcdaniel S.F."/>
        </authorList>
    </citation>
    <scope>NUCLEOTIDE SEQUENCE</scope>
    <source>
        <strain evidence="5">R40</strain>
    </source>
</reference>
<dbReference type="PANTHER" id="PTHR13052">
    <property type="entry name" value="NFRKB-RELATED"/>
    <property type="match status" value="1"/>
</dbReference>
<evidence type="ECO:0000256" key="1">
    <source>
        <dbReference type="ARBA" id="ARBA00004123"/>
    </source>
</evidence>
<feature type="compositionally biased region" description="Basic and acidic residues" evidence="3">
    <location>
        <begin position="463"/>
        <end position="480"/>
    </location>
</feature>
<dbReference type="EMBL" id="CM026422">
    <property type="protein sequence ID" value="KAG0585406.1"/>
    <property type="molecule type" value="Genomic_DNA"/>
</dbReference>
<feature type="region of interest" description="Disordered" evidence="3">
    <location>
        <begin position="1"/>
        <end position="58"/>
    </location>
</feature>
<dbReference type="InterPro" id="IPR024867">
    <property type="entry name" value="NFRKB"/>
</dbReference>
<proteinExistence type="predicted"/>
<dbReference type="InterPro" id="IPR057748">
    <property type="entry name" value="NFRKB_WH_2"/>
</dbReference>
<evidence type="ECO:0000256" key="2">
    <source>
        <dbReference type="ARBA" id="ARBA00023242"/>
    </source>
</evidence>
<feature type="region of interest" description="Disordered" evidence="3">
    <location>
        <begin position="642"/>
        <end position="675"/>
    </location>
</feature>
<keyword evidence="2" id="KW-0539">Nucleus</keyword>
<feature type="domain" description="DEUBAD" evidence="4">
    <location>
        <begin position="71"/>
        <end position="185"/>
    </location>
</feature>
<gene>
    <name evidence="5" type="ORF">KC19_2G009200</name>
</gene>
<evidence type="ECO:0000259" key="4">
    <source>
        <dbReference type="PROSITE" id="PS51916"/>
    </source>
</evidence>
<feature type="region of interest" description="Disordered" evidence="3">
    <location>
        <begin position="977"/>
        <end position="1040"/>
    </location>
</feature>
<dbReference type="CDD" id="cd21865">
    <property type="entry name" value="DEUBAD_NFRKB"/>
    <property type="match status" value="1"/>
</dbReference>
<feature type="compositionally biased region" description="Low complexity" evidence="3">
    <location>
        <begin position="1"/>
        <end position="17"/>
    </location>
</feature>
<dbReference type="Pfam" id="PF25793">
    <property type="entry name" value="WHD_2nd_NFRKB"/>
    <property type="match status" value="1"/>
</dbReference>
<feature type="compositionally biased region" description="Basic and acidic residues" evidence="3">
    <location>
        <begin position="399"/>
        <end position="411"/>
    </location>
</feature>
<dbReference type="PROSITE" id="PS51916">
    <property type="entry name" value="DEUBAD"/>
    <property type="match status" value="1"/>
</dbReference>
<comment type="caution">
    <text evidence="5">The sequence shown here is derived from an EMBL/GenBank/DDBJ whole genome shotgun (WGS) entry which is preliminary data.</text>
</comment>
<organism evidence="5 6">
    <name type="scientific">Ceratodon purpureus</name>
    <name type="common">Fire moss</name>
    <name type="synonym">Dicranum purpureum</name>
    <dbReference type="NCBI Taxonomy" id="3225"/>
    <lineage>
        <taxon>Eukaryota</taxon>
        <taxon>Viridiplantae</taxon>
        <taxon>Streptophyta</taxon>
        <taxon>Embryophyta</taxon>
        <taxon>Bryophyta</taxon>
        <taxon>Bryophytina</taxon>
        <taxon>Bryopsida</taxon>
        <taxon>Dicranidae</taxon>
        <taxon>Pseudoditrichales</taxon>
        <taxon>Ditrichaceae</taxon>
        <taxon>Ceratodon</taxon>
    </lineage>
</organism>
<protein>
    <recommendedName>
        <fullName evidence="4">DEUBAD domain-containing protein</fullName>
    </recommendedName>
</protein>
<feature type="compositionally biased region" description="Basic residues" evidence="3">
    <location>
        <begin position="540"/>
        <end position="549"/>
    </location>
</feature>
<evidence type="ECO:0000313" key="5">
    <source>
        <dbReference type="EMBL" id="KAG0585406.1"/>
    </source>
</evidence>
<dbReference type="Proteomes" id="UP000822688">
    <property type="component" value="Chromosome 2"/>
</dbReference>
<dbReference type="GO" id="GO:0031011">
    <property type="term" value="C:Ino80 complex"/>
    <property type="evidence" value="ECO:0007669"/>
    <property type="project" value="InterPro"/>
</dbReference>
<evidence type="ECO:0000313" key="6">
    <source>
        <dbReference type="Proteomes" id="UP000822688"/>
    </source>
</evidence>
<feature type="compositionally biased region" description="Polar residues" evidence="3">
    <location>
        <begin position="18"/>
        <end position="28"/>
    </location>
</feature>
<accession>A0A8T0IRF9</accession>
<dbReference type="PANTHER" id="PTHR13052:SF3">
    <property type="entry name" value="NUCLEAR FACTOR RELATED TO KAPPA-B-BINDING PROTEIN"/>
    <property type="match status" value="1"/>
</dbReference>
<keyword evidence="6" id="KW-1185">Reference proteome</keyword>
<sequence>MAMAMAVVGSASRASRGNTTMSGSSTDDNPPARPRPRTARAGGGESEGSEDEVTERGSEVCQIGEDMCTVPSQLFDLTSLKGILSLNTWNYCLTEEERESLALHLPPIEDEASFKDIIRNLLGGEIFHFTSPMTDLFDRLKGGLCHPRVSRYREGLRYLQRKEHYHILRHYHNHMVSLLVEMQKQWENFPDADIDERLEIWDRFQKQPAPLPKPKRVVRKPGTVRRVKTSIEASPQRRIPELSLKMKGIELPKKGKFLTKGRSDVGALAPSKKKPGVLETATGSKGVLKIKTLTKDRPEVPSKRIVDIDKVERAEQEESVRVNKPRPKGVLKLMPKGKNVVKKTASLSLKGKAPVTELKREELNNGIEDEYEEEASLPFETEVITSPLEPYIPIRENFVEKKPKHKSSGESKKRKMIEIGGGVMDGEAVVKKKKKKKQTRELKDQHVSLEVPEALADELSPFEDAKPPVEKGKRSGETKKNPHRKKKIDEITEELEGIVVEENRAVEDDFRPSDEVDEKPFDLPVDEDHVDQVKEAVGGKPKKRSKKKPKADMLITSPGMSSPHAGSPPEKTPGSITKTSKKPAPIAIPTLASTFPFSVMHLLSAVRTALIVNYVDGASDFHDHHERAPYARERLDFDLPYPTSEGSLLGHSDQGAGASGAERAESKDVDGDQMSHSFRGMPFSELVKRVRENPGDRRILETVESLQDLVRGALKIMGSKVAPAGTKGWKPLVCFDKEMRTWSWIGPPPVPVASTSSPDVLEVQVTAEAWGIPQKSLLKLEDMFASWLKHGQETLQQIHQLPLPPPPLMPVPVDEKERFRDLRAQKSLMTIAPSSEDMRTYFRRQELVRYSLPDRAFAYTTADGGKSVVAPLRRGGGKPTSKARDHFMLKPDRPPHVTILCLVRDAAARLPGSIGTRADVCALIRDSQFIMEDVSDAQVNQVVSGALDRLHYERDPCVRFDGDRKLWVYLHTEREDEDFEDDGTSSTKRWKKPKKDNADNSEHCAAAYETGSPSGAEDPSGTGLMDLPSPDGMGGSMDNSAIYSVGRTELVYNKSSSLTSPRVLGNGLSRQDDGDLPFITLPPGIDSGHPMGWEGINTHASWDRDSHLQSQESLGSEDEYYMEGAGTAQRHAEAMFNAETE</sequence>
<feature type="compositionally biased region" description="Basic and acidic residues" evidence="3">
    <location>
        <begin position="501"/>
        <end position="534"/>
    </location>
</feature>
<evidence type="ECO:0000256" key="3">
    <source>
        <dbReference type="SAM" id="MobiDB-lite"/>
    </source>
</evidence>
<feature type="region of interest" description="Disordered" evidence="3">
    <location>
        <begin position="399"/>
        <end position="581"/>
    </location>
</feature>
<name>A0A8T0IRF9_CERPU</name>